<gene>
    <name evidence="4" type="ORF">E0495_01525</name>
</gene>
<keyword evidence="2" id="KW-1133">Transmembrane helix</keyword>
<proteinExistence type="predicted"/>
<protein>
    <submittedName>
        <fullName evidence="4">SPFH domain-containing protein</fullName>
    </submittedName>
</protein>
<evidence type="ECO:0000256" key="2">
    <source>
        <dbReference type="SAM" id="Phobius"/>
    </source>
</evidence>
<dbReference type="Gene3D" id="3.30.479.30">
    <property type="entry name" value="Band 7 domain"/>
    <property type="match status" value="1"/>
</dbReference>
<dbReference type="InterPro" id="IPR001107">
    <property type="entry name" value="Band_7"/>
</dbReference>
<feature type="transmembrane region" description="Helical" evidence="2">
    <location>
        <begin position="57"/>
        <end position="78"/>
    </location>
</feature>
<dbReference type="PANTHER" id="PTHR43446">
    <property type="entry name" value="MEMBRANE PROTEIN-RELATED"/>
    <property type="match status" value="1"/>
</dbReference>
<feature type="domain" description="Band 7" evidence="3">
    <location>
        <begin position="74"/>
        <end position="237"/>
    </location>
</feature>
<dbReference type="RefSeq" id="WP_155969550.1">
    <property type="nucleotide sequence ID" value="NZ_CP037426.1"/>
</dbReference>
<keyword evidence="2" id="KW-0472">Membrane</keyword>
<keyword evidence="2" id="KW-0812">Transmembrane</keyword>
<dbReference type="InterPro" id="IPR036013">
    <property type="entry name" value="Band_7/SPFH_dom_sf"/>
</dbReference>
<feature type="transmembrane region" description="Helical" evidence="2">
    <location>
        <begin position="16"/>
        <end position="37"/>
    </location>
</feature>
<name>A0A6I6CJ80_WOLPI</name>
<dbReference type="EMBL" id="CP037426">
    <property type="protein sequence ID" value="QGT16920.1"/>
    <property type="molecule type" value="Genomic_DNA"/>
</dbReference>
<dbReference type="SUPFAM" id="SSF117892">
    <property type="entry name" value="Band 7/SPFH domain"/>
    <property type="match status" value="1"/>
</dbReference>
<evidence type="ECO:0000259" key="3">
    <source>
        <dbReference type="SMART" id="SM00244"/>
    </source>
</evidence>
<dbReference type="Proteomes" id="UP000422744">
    <property type="component" value="Chromosome"/>
</dbReference>
<evidence type="ECO:0000313" key="5">
    <source>
        <dbReference type="Proteomes" id="UP000422744"/>
    </source>
</evidence>
<dbReference type="Pfam" id="PF01145">
    <property type="entry name" value="Band_7"/>
    <property type="match status" value="1"/>
</dbReference>
<evidence type="ECO:0000256" key="1">
    <source>
        <dbReference type="ARBA" id="ARBA00004167"/>
    </source>
</evidence>
<sequence length="303" mass="34257">MDKNTINDRNLSQIRFFPALILAVILMAIPLSLLAMYDTLALIHNSLVSMDGTALVLIIPFVILFVILFIILPTGFFINHPNESRVIEFFGHYIGTYFKPGMFITIPFTNKHVISLKFQNINTEKIKVNDANGSPIEISAVIVWRVSSPAKAYYNVNNYHEFVFVQSDSVIRELASNYPYDSESNEESLRKNSDKISDELRSMLQQRLDIAGIEITEARISHLAYSSEIAQAMLRRQQAHAITSARRHIVQNAIGIVEEVIAHFEKNKSLQLDGKQKVQLINNLLVALISEQDAQPTISLDNN</sequence>
<organism evidence="4 5">
    <name type="scientific">Wolbachia pipientis</name>
    <dbReference type="NCBI Taxonomy" id="955"/>
    <lineage>
        <taxon>Bacteria</taxon>
        <taxon>Pseudomonadati</taxon>
        <taxon>Pseudomonadota</taxon>
        <taxon>Alphaproteobacteria</taxon>
        <taxon>Rickettsiales</taxon>
        <taxon>Anaplasmataceae</taxon>
        <taxon>Wolbachieae</taxon>
        <taxon>Wolbachia</taxon>
    </lineage>
</organism>
<dbReference type="GO" id="GO:0016020">
    <property type="term" value="C:membrane"/>
    <property type="evidence" value="ECO:0007669"/>
    <property type="project" value="UniProtKB-SubCell"/>
</dbReference>
<comment type="subcellular location">
    <subcellularLocation>
        <location evidence="1">Membrane</location>
        <topology evidence="1">Single-pass membrane protein</topology>
    </subcellularLocation>
</comment>
<dbReference type="SMART" id="SM00244">
    <property type="entry name" value="PHB"/>
    <property type="match status" value="1"/>
</dbReference>
<dbReference type="PANTHER" id="PTHR43446:SF1">
    <property type="entry name" value="BAND 7 DOMAIN-CONTAINING PROTEIN"/>
    <property type="match status" value="1"/>
</dbReference>
<reference evidence="4 5" key="1">
    <citation type="submission" date="2019-03" db="EMBL/GenBank/DDBJ databases">
        <title>Wolbachia endosymbiont of Haematobia irritans wIrr.</title>
        <authorList>
            <person name="Parry R.H."/>
            <person name="Asgari S."/>
        </authorList>
    </citation>
    <scope>NUCLEOTIDE SEQUENCE [LARGE SCALE GENOMIC DNA]</scope>
    <source>
        <strain evidence="5">wIrr</strain>
    </source>
</reference>
<evidence type="ECO:0000313" key="4">
    <source>
        <dbReference type="EMBL" id="QGT16920.1"/>
    </source>
</evidence>
<accession>A0A6I6CJ80</accession>
<dbReference type="CDD" id="cd03402">
    <property type="entry name" value="SPFH_like_u2"/>
    <property type="match status" value="1"/>
</dbReference>
<dbReference type="AlphaFoldDB" id="A0A6I6CJ80"/>